<evidence type="ECO:0000256" key="1">
    <source>
        <dbReference type="ARBA" id="ARBA00004123"/>
    </source>
</evidence>
<dbReference type="GO" id="GO:0006281">
    <property type="term" value="P:DNA repair"/>
    <property type="evidence" value="ECO:0007669"/>
    <property type="project" value="UniProtKB-KW"/>
</dbReference>
<dbReference type="PANTHER" id="PTHR12663:SF3">
    <property type="entry name" value="SISTER CHROMATID COHESION PROTEIN PDS5 HOMOLOG C"/>
    <property type="match status" value="1"/>
</dbReference>
<dbReference type="PANTHER" id="PTHR12663">
    <property type="entry name" value="ANDROGEN INDUCED INHIBITOR OF PROLIFERATION AS3 / PDS5-RELATED"/>
    <property type="match status" value="1"/>
</dbReference>
<dbReference type="AlphaFoldDB" id="A0A9K3I6E0"/>
<dbReference type="InterPro" id="IPR039776">
    <property type="entry name" value="Pds5"/>
</dbReference>
<name>A0A9K3I6E0_HELAN</name>
<dbReference type="Proteomes" id="UP000215914">
    <property type="component" value="Unassembled WGS sequence"/>
</dbReference>
<comment type="caution">
    <text evidence="5">The sequence shown here is derived from an EMBL/GenBank/DDBJ whole genome shotgun (WGS) entry which is preliminary data.</text>
</comment>
<keyword evidence="4" id="KW-0539">Nucleus</keyword>
<sequence>MKVEKLLSKVDRSPKRSMIDALRPSMRALIKDGLSKHSDVDVKVAVASCISEITRITAPGAPYDDNQMRLIVSTFEGLADQSSRSYAKRASILETASKVRSCVIMLDLECDALKSVRDYHLDSVFPSMGSIMVLVIEESEEIPVEMLKPLLAHVKKDNTVRGLRHLY</sequence>
<accession>A0A9K3I6E0</accession>
<dbReference type="GO" id="GO:0005634">
    <property type="term" value="C:nucleus"/>
    <property type="evidence" value="ECO:0007669"/>
    <property type="project" value="UniProtKB-SubCell"/>
</dbReference>
<keyword evidence="2" id="KW-0227">DNA damage</keyword>
<evidence type="ECO:0000256" key="3">
    <source>
        <dbReference type="ARBA" id="ARBA00023204"/>
    </source>
</evidence>
<evidence type="ECO:0000256" key="2">
    <source>
        <dbReference type="ARBA" id="ARBA00022763"/>
    </source>
</evidence>
<organism evidence="5 6">
    <name type="scientific">Helianthus annuus</name>
    <name type="common">Common sunflower</name>
    <dbReference type="NCBI Taxonomy" id="4232"/>
    <lineage>
        <taxon>Eukaryota</taxon>
        <taxon>Viridiplantae</taxon>
        <taxon>Streptophyta</taxon>
        <taxon>Embryophyta</taxon>
        <taxon>Tracheophyta</taxon>
        <taxon>Spermatophyta</taxon>
        <taxon>Magnoliopsida</taxon>
        <taxon>eudicotyledons</taxon>
        <taxon>Gunneridae</taxon>
        <taxon>Pentapetalae</taxon>
        <taxon>asterids</taxon>
        <taxon>campanulids</taxon>
        <taxon>Asterales</taxon>
        <taxon>Asteraceae</taxon>
        <taxon>Asteroideae</taxon>
        <taxon>Heliantheae alliance</taxon>
        <taxon>Heliantheae</taxon>
        <taxon>Helianthus</taxon>
    </lineage>
</organism>
<dbReference type="GO" id="GO:0007064">
    <property type="term" value="P:mitotic sister chromatid cohesion"/>
    <property type="evidence" value="ECO:0007669"/>
    <property type="project" value="InterPro"/>
</dbReference>
<evidence type="ECO:0000313" key="5">
    <source>
        <dbReference type="EMBL" id="KAF5790992.1"/>
    </source>
</evidence>
<gene>
    <name evidence="5" type="ORF">HanXRQr2_Chr09g0389631</name>
</gene>
<reference evidence="5" key="1">
    <citation type="journal article" date="2017" name="Nature">
        <title>The sunflower genome provides insights into oil metabolism, flowering and Asterid evolution.</title>
        <authorList>
            <person name="Badouin H."/>
            <person name="Gouzy J."/>
            <person name="Grassa C.J."/>
            <person name="Murat F."/>
            <person name="Staton S.E."/>
            <person name="Cottret L."/>
            <person name="Lelandais-Briere C."/>
            <person name="Owens G.L."/>
            <person name="Carrere S."/>
            <person name="Mayjonade B."/>
            <person name="Legrand L."/>
            <person name="Gill N."/>
            <person name="Kane N.C."/>
            <person name="Bowers J.E."/>
            <person name="Hubner S."/>
            <person name="Bellec A."/>
            <person name="Berard A."/>
            <person name="Berges H."/>
            <person name="Blanchet N."/>
            <person name="Boniface M.C."/>
            <person name="Brunel D."/>
            <person name="Catrice O."/>
            <person name="Chaidir N."/>
            <person name="Claudel C."/>
            <person name="Donnadieu C."/>
            <person name="Faraut T."/>
            <person name="Fievet G."/>
            <person name="Helmstetter N."/>
            <person name="King M."/>
            <person name="Knapp S.J."/>
            <person name="Lai Z."/>
            <person name="Le Paslier M.C."/>
            <person name="Lippi Y."/>
            <person name="Lorenzon L."/>
            <person name="Mandel J.R."/>
            <person name="Marage G."/>
            <person name="Marchand G."/>
            <person name="Marquand E."/>
            <person name="Bret-Mestries E."/>
            <person name="Morien E."/>
            <person name="Nambeesan S."/>
            <person name="Nguyen T."/>
            <person name="Pegot-Espagnet P."/>
            <person name="Pouilly N."/>
            <person name="Raftis F."/>
            <person name="Sallet E."/>
            <person name="Schiex T."/>
            <person name="Thomas J."/>
            <person name="Vandecasteele C."/>
            <person name="Vares D."/>
            <person name="Vear F."/>
            <person name="Vautrin S."/>
            <person name="Crespi M."/>
            <person name="Mangin B."/>
            <person name="Burke J.M."/>
            <person name="Salse J."/>
            <person name="Munos S."/>
            <person name="Vincourt P."/>
            <person name="Rieseberg L.H."/>
            <person name="Langlade N.B."/>
        </authorList>
    </citation>
    <scope>NUCLEOTIDE SEQUENCE</scope>
    <source>
        <tissue evidence="5">Leaves</tissue>
    </source>
</reference>
<proteinExistence type="predicted"/>
<keyword evidence="6" id="KW-1185">Reference proteome</keyword>
<dbReference type="Pfam" id="PF20168">
    <property type="entry name" value="PDS5"/>
    <property type="match status" value="1"/>
</dbReference>
<comment type="subcellular location">
    <subcellularLocation>
        <location evidence="1">Nucleus</location>
    </subcellularLocation>
</comment>
<protein>
    <submittedName>
        <fullName evidence="5">Sister chromatid cohesion protein Pds5</fullName>
    </submittedName>
</protein>
<evidence type="ECO:0000313" key="6">
    <source>
        <dbReference type="Proteomes" id="UP000215914"/>
    </source>
</evidence>
<dbReference type="Gramene" id="mRNA:HanXRQr2_Chr09g0389631">
    <property type="protein sequence ID" value="mRNA:HanXRQr2_Chr09g0389631"/>
    <property type="gene ID" value="HanXRQr2_Chr09g0389631"/>
</dbReference>
<evidence type="ECO:0000256" key="4">
    <source>
        <dbReference type="ARBA" id="ARBA00023242"/>
    </source>
</evidence>
<keyword evidence="3" id="KW-0234">DNA repair</keyword>
<dbReference type="EMBL" id="MNCJ02000324">
    <property type="protein sequence ID" value="KAF5790992.1"/>
    <property type="molecule type" value="Genomic_DNA"/>
</dbReference>
<reference evidence="5" key="2">
    <citation type="submission" date="2020-06" db="EMBL/GenBank/DDBJ databases">
        <title>Helianthus annuus Genome sequencing and assembly Release 2.</title>
        <authorList>
            <person name="Gouzy J."/>
            <person name="Langlade N."/>
            <person name="Munos S."/>
        </authorList>
    </citation>
    <scope>NUCLEOTIDE SEQUENCE</scope>
    <source>
        <tissue evidence="5">Leaves</tissue>
    </source>
</reference>